<dbReference type="InterPro" id="IPR011991">
    <property type="entry name" value="ArsR-like_HTH"/>
</dbReference>
<name>A0A0P1F1H9_9RHOB</name>
<comment type="similarity">
    <text evidence="1">Belongs to the AHA1 family.</text>
</comment>
<dbReference type="AlphaFoldDB" id="A0A0P1F1H9"/>
<dbReference type="Pfam" id="PF12840">
    <property type="entry name" value="HTH_20"/>
    <property type="match status" value="1"/>
</dbReference>
<dbReference type="GO" id="GO:0003700">
    <property type="term" value="F:DNA-binding transcription factor activity"/>
    <property type="evidence" value="ECO:0007669"/>
    <property type="project" value="InterPro"/>
</dbReference>
<dbReference type="InterPro" id="IPR036388">
    <property type="entry name" value="WH-like_DNA-bd_sf"/>
</dbReference>
<organism evidence="6 7">
    <name type="scientific">Thalassobacter stenotrophicus</name>
    <dbReference type="NCBI Taxonomy" id="266809"/>
    <lineage>
        <taxon>Bacteria</taxon>
        <taxon>Pseudomonadati</taxon>
        <taxon>Pseudomonadota</taxon>
        <taxon>Alphaproteobacteria</taxon>
        <taxon>Rhodobacterales</taxon>
        <taxon>Roseobacteraceae</taxon>
        <taxon>Thalassobacter</taxon>
    </lineage>
</organism>
<reference evidence="6 7" key="1">
    <citation type="submission" date="2015-09" db="EMBL/GenBank/DDBJ databases">
        <authorList>
            <consortium name="Swine Surveillance"/>
        </authorList>
    </citation>
    <scope>NUCLEOTIDE SEQUENCE [LARGE SCALE GENOMIC DNA]</scope>
    <source>
        <strain evidence="6 7">CECT 5294</strain>
    </source>
</reference>
<dbReference type="Gene3D" id="3.30.530.20">
    <property type="match status" value="1"/>
</dbReference>
<keyword evidence="4" id="KW-0804">Transcription</keyword>
<evidence type="ECO:0000259" key="5">
    <source>
        <dbReference type="PROSITE" id="PS50987"/>
    </source>
</evidence>
<dbReference type="InterPro" id="IPR036390">
    <property type="entry name" value="WH_DNA-bd_sf"/>
</dbReference>
<keyword evidence="3" id="KW-0238">DNA-binding</keyword>
<dbReference type="GO" id="GO:0003677">
    <property type="term" value="F:DNA binding"/>
    <property type="evidence" value="ECO:0007669"/>
    <property type="project" value="UniProtKB-KW"/>
</dbReference>
<dbReference type="SUPFAM" id="SSF46785">
    <property type="entry name" value="Winged helix' DNA-binding domain"/>
    <property type="match status" value="1"/>
</dbReference>
<evidence type="ECO:0000313" key="7">
    <source>
        <dbReference type="Proteomes" id="UP000051298"/>
    </source>
</evidence>
<gene>
    <name evidence="6" type="ORF">THS5294_02590</name>
</gene>
<feature type="domain" description="HTH arsR-type" evidence="5">
    <location>
        <begin position="1"/>
        <end position="89"/>
    </location>
</feature>
<dbReference type="PRINTS" id="PR00778">
    <property type="entry name" value="HTHARSR"/>
</dbReference>
<evidence type="ECO:0000256" key="4">
    <source>
        <dbReference type="ARBA" id="ARBA00023163"/>
    </source>
</evidence>
<evidence type="ECO:0000256" key="2">
    <source>
        <dbReference type="ARBA" id="ARBA00023015"/>
    </source>
</evidence>
<sequence length="258" mass="27713">MAYENALTALADPTRRAILDQMRDRPQSVAQIAKPLPVSRPAVSQHLKVMLGAGLVTLEKHGTRSLYALDPTGIAPLQSWLEALRADATASLVQADEAPDDGVTPPITQAYDVRLTPAEAFALFTDDIALWWPVAKHSLSADTDGSLPMALVFHGGPDGRIEETTIAGEVGCWADVSAWDAPRGLSLRWRMGRPDAEATTVSLQFEAAGRGTRMQLTHGGWDALGVEAEAARDAYSHVWEHVLGTRFTAAAHAALSNF</sequence>
<evidence type="ECO:0000256" key="1">
    <source>
        <dbReference type="ARBA" id="ARBA00006817"/>
    </source>
</evidence>
<dbReference type="InterPro" id="IPR051081">
    <property type="entry name" value="HTH_MetalResp_TranReg"/>
</dbReference>
<dbReference type="Gene3D" id="1.10.10.10">
    <property type="entry name" value="Winged helix-like DNA-binding domain superfamily/Winged helix DNA-binding domain"/>
    <property type="match status" value="1"/>
</dbReference>
<dbReference type="InterPro" id="IPR023393">
    <property type="entry name" value="START-like_dom_sf"/>
</dbReference>
<dbReference type="RefSeq" id="WP_072936636.1">
    <property type="nucleotide sequence ID" value="NZ_CYRX01000031.1"/>
</dbReference>
<accession>A0A0P1F1H9</accession>
<dbReference type="NCBIfam" id="NF033788">
    <property type="entry name" value="HTH_metalloreg"/>
    <property type="match status" value="1"/>
</dbReference>
<dbReference type="Proteomes" id="UP000051298">
    <property type="component" value="Unassembled WGS sequence"/>
</dbReference>
<dbReference type="PANTHER" id="PTHR33154">
    <property type="entry name" value="TRANSCRIPTIONAL REGULATOR, ARSR FAMILY"/>
    <property type="match status" value="1"/>
</dbReference>
<keyword evidence="2" id="KW-0805">Transcription regulation</keyword>
<dbReference type="SUPFAM" id="SSF55961">
    <property type="entry name" value="Bet v1-like"/>
    <property type="match status" value="1"/>
</dbReference>
<proteinExistence type="inferred from homology"/>
<dbReference type="InterPro" id="IPR001845">
    <property type="entry name" value="HTH_ArsR_DNA-bd_dom"/>
</dbReference>
<dbReference type="EMBL" id="CYRX01000031">
    <property type="protein sequence ID" value="CUH61287.1"/>
    <property type="molecule type" value="Genomic_DNA"/>
</dbReference>
<dbReference type="Pfam" id="PF08327">
    <property type="entry name" value="AHSA1"/>
    <property type="match status" value="1"/>
</dbReference>
<dbReference type="PANTHER" id="PTHR33154:SF33">
    <property type="entry name" value="TRANSCRIPTIONAL REPRESSOR SDPR"/>
    <property type="match status" value="1"/>
</dbReference>
<evidence type="ECO:0000313" key="6">
    <source>
        <dbReference type="EMBL" id="CUH61287.1"/>
    </source>
</evidence>
<protein>
    <submittedName>
        <fullName evidence="6">HTH-type transcriptional regulator</fullName>
    </submittedName>
</protein>
<dbReference type="PROSITE" id="PS50987">
    <property type="entry name" value="HTH_ARSR_2"/>
    <property type="match status" value="1"/>
</dbReference>
<evidence type="ECO:0000256" key="3">
    <source>
        <dbReference type="ARBA" id="ARBA00023125"/>
    </source>
</evidence>
<dbReference type="InterPro" id="IPR013538">
    <property type="entry name" value="ASHA1/2-like_C"/>
</dbReference>
<dbReference type="SMART" id="SM00418">
    <property type="entry name" value="HTH_ARSR"/>
    <property type="match status" value="1"/>
</dbReference>
<dbReference type="CDD" id="cd00090">
    <property type="entry name" value="HTH_ARSR"/>
    <property type="match status" value="1"/>
</dbReference>